<comment type="subcellular location">
    <subcellularLocation>
        <location evidence="1">Nucleus</location>
    </subcellularLocation>
</comment>
<feature type="domain" description="HTH myb-type" evidence="8">
    <location>
        <begin position="75"/>
        <end position="129"/>
    </location>
</feature>
<sequence length="297" mass="32753">MGRPPCCDKIGVKKGPWTPEEDIILVSYIQEHGPGNWRAVPSNTGKKKNSKNMKLESCLLRCSKSCRLRWTNYLRPGIKRGNFNEQEEKMIIHLQALLGNRWAAIASYIPQRTDNDIKNYWNTHLRKKLGKNQGHDPDRIENGAAASGSVSKGKWERRLQTNIHTAKQALCEALSLDKSTTTTLASSSSVYAASAENISRLLQNWMKGAPKSEEAGSSYSGDQNPSLGLSSSPSEGAATFARSNSDISVENGNLKADCGETQMPFGLLDKWLFDGAEVQGQDGDFVEMALRETADLF</sequence>
<reference evidence="9" key="1">
    <citation type="submission" date="2018-01" db="EMBL/GenBank/DDBJ databases">
        <authorList>
            <person name="Mao J.F."/>
        </authorList>
    </citation>
    <scope>NUCLEOTIDE SEQUENCE</scope>
    <source>
        <strain evidence="9">Huo1</strain>
        <tissue evidence="9">Leaf</tissue>
    </source>
</reference>
<reference evidence="9" key="2">
    <citation type="submission" date="2020-08" db="EMBL/GenBank/DDBJ databases">
        <title>Plant Genome Project.</title>
        <authorList>
            <person name="Zhang R.-G."/>
        </authorList>
    </citation>
    <scope>NUCLEOTIDE SEQUENCE</scope>
    <source>
        <strain evidence="9">Huo1</strain>
        <tissue evidence="9">Leaf</tissue>
    </source>
</reference>
<dbReference type="InterPro" id="IPR017930">
    <property type="entry name" value="Myb_dom"/>
</dbReference>
<evidence type="ECO:0000256" key="3">
    <source>
        <dbReference type="ARBA" id="ARBA00023125"/>
    </source>
</evidence>
<feature type="domain" description="Myb-like" evidence="7">
    <location>
        <begin position="75"/>
        <end position="125"/>
    </location>
</feature>
<feature type="region of interest" description="Disordered" evidence="6">
    <location>
        <begin position="128"/>
        <end position="153"/>
    </location>
</feature>
<keyword evidence="2" id="KW-0677">Repeat</keyword>
<feature type="compositionally biased region" description="Low complexity" evidence="6">
    <location>
        <begin position="225"/>
        <end position="238"/>
    </location>
</feature>
<dbReference type="GO" id="GO:0005634">
    <property type="term" value="C:nucleus"/>
    <property type="evidence" value="ECO:0007669"/>
    <property type="project" value="UniProtKB-SubCell"/>
</dbReference>
<evidence type="ECO:0000256" key="5">
    <source>
        <dbReference type="ARBA" id="ARBA00057804"/>
    </source>
</evidence>
<dbReference type="Gene3D" id="1.10.10.60">
    <property type="entry name" value="Homeodomain-like"/>
    <property type="match status" value="2"/>
</dbReference>
<comment type="function">
    <text evidence="5">Transcription factor.</text>
</comment>
<dbReference type="SMART" id="SM00717">
    <property type="entry name" value="SANT"/>
    <property type="match status" value="2"/>
</dbReference>
<dbReference type="GO" id="GO:0009733">
    <property type="term" value="P:response to auxin"/>
    <property type="evidence" value="ECO:0007669"/>
    <property type="project" value="TreeGrafter"/>
</dbReference>
<evidence type="ECO:0000259" key="8">
    <source>
        <dbReference type="PROSITE" id="PS51294"/>
    </source>
</evidence>
<keyword evidence="4" id="KW-0539">Nucleus</keyword>
<dbReference type="FunFam" id="1.10.10.60:FF:000001">
    <property type="entry name" value="MYB-related transcription factor"/>
    <property type="match status" value="1"/>
</dbReference>
<dbReference type="InterPro" id="IPR015495">
    <property type="entry name" value="Myb_TF_plants"/>
</dbReference>
<dbReference type="InterPro" id="IPR001005">
    <property type="entry name" value="SANT/Myb"/>
</dbReference>
<keyword evidence="10" id="KW-1185">Reference proteome</keyword>
<evidence type="ECO:0000256" key="1">
    <source>
        <dbReference type="ARBA" id="ARBA00004123"/>
    </source>
</evidence>
<evidence type="ECO:0000256" key="6">
    <source>
        <dbReference type="SAM" id="MobiDB-lite"/>
    </source>
</evidence>
<dbReference type="GO" id="GO:0003677">
    <property type="term" value="F:DNA binding"/>
    <property type="evidence" value="ECO:0007669"/>
    <property type="project" value="UniProtKB-KW"/>
</dbReference>
<dbReference type="InterPro" id="IPR009057">
    <property type="entry name" value="Homeodomain-like_sf"/>
</dbReference>
<dbReference type="PROSITE" id="PS51294">
    <property type="entry name" value="HTH_MYB"/>
    <property type="match status" value="2"/>
</dbReference>
<evidence type="ECO:0000256" key="4">
    <source>
        <dbReference type="ARBA" id="ARBA00023242"/>
    </source>
</evidence>
<dbReference type="AlphaFoldDB" id="A0A8X8WBB3"/>
<dbReference type="Proteomes" id="UP000298416">
    <property type="component" value="Unassembled WGS sequence"/>
</dbReference>
<evidence type="ECO:0000259" key="7">
    <source>
        <dbReference type="PROSITE" id="PS50090"/>
    </source>
</evidence>
<feature type="domain" description="HTH myb-type" evidence="8">
    <location>
        <begin position="9"/>
        <end position="74"/>
    </location>
</feature>
<evidence type="ECO:0008006" key="11">
    <source>
        <dbReference type="Google" id="ProtNLM"/>
    </source>
</evidence>
<dbReference type="EMBL" id="PNBA02000019">
    <property type="protein sequence ID" value="KAG6391763.1"/>
    <property type="molecule type" value="Genomic_DNA"/>
</dbReference>
<organism evidence="9">
    <name type="scientific">Salvia splendens</name>
    <name type="common">Scarlet sage</name>
    <dbReference type="NCBI Taxonomy" id="180675"/>
    <lineage>
        <taxon>Eukaryota</taxon>
        <taxon>Viridiplantae</taxon>
        <taxon>Streptophyta</taxon>
        <taxon>Embryophyta</taxon>
        <taxon>Tracheophyta</taxon>
        <taxon>Spermatophyta</taxon>
        <taxon>Magnoliopsida</taxon>
        <taxon>eudicotyledons</taxon>
        <taxon>Gunneridae</taxon>
        <taxon>Pentapetalae</taxon>
        <taxon>asterids</taxon>
        <taxon>lamiids</taxon>
        <taxon>Lamiales</taxon>
        <taxon>Lamiaceae</taxon>
        <taxon>Nepetoideae</taxon>
        <taxon>Mentheae</taxon>
        <taxon>Salviinae</taxon>
        <taxon>Salvia</taxon>
        <taxon>Salvia subgen. Calosphace</taxon>
        <taxon>core Calosphace</taxon>
    </lineage>
</organism>
<dbReference type="PANTHER" id="PTHR10641">
    <property type="entry name" value="MYB FAMILY TRANSCRIPTION FACTOR"/>
    <property type="match status" value="1"/>
</dbReference>
<protein>
    <recommendedName>
        <fullName evidence="11">Myb proto-oncogene protein, plant</fullName>
    </recommendedName>
</protein>
<feature type="compositionally biased region" description="Polar residues" evidence="6">
    <location>
        <begin position="215"/>
        <end position="224"/>
    </location>
</feature>
<gene>
    <name evidence="9" type="ORF">SASPL_149523</name>
</gene>
<comment type="caution">
    <text evidence="9">The sequence shown here is derived from an EMBL/GenBank/DDBJ whole genome shotgun (WGS) entry which is preliminary data.</text>
</comment>
<dbReference type="Pfam" id="PF00249">
    <property type="entry name" value="Myb_DNA-binding"/>
    <property type="match status" value="2"/>
</dbReference>
<accession>A0A8X8WBB3</accession>
<dbReference type="CDD" id="cd00167">
    <property type="entry name" value="SANT"/>
    <property type="match status" value="2"/>
</dbReference>
<dbReference type="PANTHER" id="PTHR10641:SF1290">
    <property type="entry name" value="MYB-RELATED PROTEIN 306-LIKE"/>
    <property type="match status" value="1"/>
</dbReference>
<dbReference type="SUPFAM" id="SSF46689">
    <property type="entry name" value="Homeodomain-like"/>
    <property type="match status" value="1"/>
</dbReference>
<name>A0A8X8WBB3_SALSN</name>
<keyword evidence="3" id="KW-0238">DNA-binding</keyword>
<evidence type="ECO:0000256" key="2">
    <source>
        <dbReference type="ARBA" id="ARBA00022737"/>
    </source>
</evidence>
<feature type="region of interest" description="Disordered" evidence="6">
    <location>
        <begin position="210"/>
        <end position="243"/>
    </location>
</feature>
<proteinExistence type="predicted"/>
<feature type="domain" description="Myb-like" evidence="7">
    <location>
        <begin position="9"/>
        <end position="74"/>
    </location>
</feature>
<dbReference type="PROSITE" id="PS50090">
    <property type="entry name" value="MYB_LIKE"/>
    <property type="match status" value="2"/>
</dbReference>
<evidence type="ECO:0000313" key="10">
    <source>
        <dbReference type="Proteomes" id="UP000298416"/>
    </source>
</evidence>
<evidence type="ECO:0000313" key="9">
    <source>
        <dbReference type="EMBL" id="KAG6391763.1"/>
    </source>
</evidence>